<protein>
    <submittedName>
        <fullName evidence="1">Uncharacterized protein</fullName>
    </submittedName>
</protein>
<gene>
    <name evidence="1" type="ORF">APZ42_032343</name>
</gene>
<organism evidence="1 2">
    <name type="scientific">Daphnia magna</name>
    <dbReference type="NCBI Taxonomy" id="35525"/>
    <lineage>
        <taxon>Eukaryota</taxon>
        <taxon>Metazoa</taxon>
        <taxon>Ecdysozoa</taxon>
        <taxon>Arthropoda</taxon>
        <taxon>Crustacea</taxon>
        <taxon>Branchiopoda</taxon>
        <taxon>Diplostraca</taxon>
        <taxon>Cladocera</taxon>
        <taxon>Anomopoda</taxon>
        <taxon>Daphniidae</taxon>
        <taxon>Daphnia</taxon>
    </lineage>
</organism>
<comment type="caution">
    <text evidence="1">The sequence shown here is derived from an EMBL/GenBank/DDBJ whole genome shotgun (WGS) entry which is preliminary data.</text>
</comment>
<accession>A0A164M407</accession>
<dbReference type="EMBL" id="LRGB01003101">
    <property type="protein sequence ID" value="KZS04706.1"/>
    <property type="molecule type" value="Genomic_DNA"/>
</dbReference>
<dbReference type="AlphaFoldDB" id="A0A164M407"/>
<dbReference type="Proteomes" id="UP000076858">
    <property type="component" value="Unassembled WGS sequence"/>
</dbReference>
<evidence type="ECO:0000313" key="1">
    <source>
        <dbReference type="EMBL" id="KZS04706.1"/>
    </source>
</evidence>
<keyword evidence="2" id="KW-1185">Reference proteome</keyword>
<sequence length="51" mass="5945">MFQRRLSSLVVFFLRKAQIQTHRYLKSSDFYIAQCVGQCSAWAVTKLTMSV</sequence>
<evidence type="ECO:0000313" key="2">
    <source>
        <dbReference type="Proteomes" id="UP000076858"/>
    </source>
</evidence>
<proteinExistence type="predicted"/>
<reference evidence="1 2" key="1">
    <citation type="submission" date="2016-03" db="EMBL/GenBank/DDBJ databases">
        <title>EvidentialGene: Evidence-directed Construction of Genes on Genomes.</title>
        <authorList>
            <person name="Gilbert D.G."/>
            <person name="Choi J.-H."/>
            <person name="Mockaitis K."/>
            <person name="Colbourne J."/>
            <person name="Pfrender M."/>
        </authorList>
    </citation>
    <scope>NUCLEOTIDE SEQUENCE [LARGE SCALE GENOMIC DNA]</scope>
    <source>
        <strain evidence="1 2">Xinb3</strain>
        <tissue evidence="1">Complete organism</tissue>
    </source>
</reference>
<name>A0A164M407_9CRUS</name>